<evidence type="ECO:0000256" key="4">
    <source>
        <dbReference type="ARBA" id="ARBA00022989"/>
    </source>
</evidence>
<evidence type="ECO:0000256" key="7">
    <source>
        <dbReference type="SAM" id="Phobius"/>
    </source>
</evidence>
<keyword evidence="3 7" id="KW-0812">Transmembrane</keyword>
<dbReference type="InterPro" id="IPR018469">
    <property type="entry name" value="Dual_oxidase_maturation_fac"/>
</dbReference>
<dbReference type="AlphaFoldDB" id="A0AAW2HA37"/>
<comment type="similarity">
    <text evidence="2">Belongs to the DUOXA family.</text>
</comment>
<reference evidence="8" key="1">
    <citation type="journal article" date="2024" name="Gigascience">
        <title>Chromosome-level genome of the poultry shaft louse Menopon gallinae provides insight into the host-switching and adaptive evolution of parasitic lice.</title>
        <authorList>
            <person name="Xu Y."/>
            <person name="Ma L."/>
            <person name="Liu S."/>
            <person name="Liang Y."/>
            <person name="Liu Q."/>
            <person name="He Z."/>
            <person name="Tian L."/>
            <person name="Duan Y."/>
            <person name="Cai W."/>
            <person name="Li H."/>
            <person name="Song F."/>
        </authorList>
    </citation>
    <scope>NUCLEOTIDE SEQUENCE</scope>
    <source>
        <strain evidence="8">Cailab_2023a</strain>
    </source>
</reference>
<comment type="subcellular location">
    <subcellularLocation>
        <location evidence="1">Membrane</location>
        <topology evidence="1">Multi-pass membrane protein</topology>
    </subcellularLocation>
</comment>
<feature type="transmembrane region" description="Helical" evidence="7">
    <location>
        <begin position="29"/>
        <end position="50"/>
    </location>
</feature>
<evidence type="ECO:0000256" key="2">
    <source>
        <dbReference type="ARBA" id="ARBA00009816"/>
    </source>
</evidence>
<feature type="transmembrane region" description="Helical" evidence="7">
    <location>
        <begin position="254"/>
        <end position="276"/>
    </location>
</feature>
<feature type="transmembrane region" description="Helical" evidence="7">
    <location>
        <begin position="183"/>
        <end position="206"/>
    </location>
</feature>
<dbReference type="GO" id="GO:0005789">
    <property type="term" value="C:endoplasmic reticulum membrane"/>
    <property type="evidence" value="ECO:0007669"/>
    <property type="project" value="InterPro"/>
</dbReference>
<dbReference type="PANTHER" id="PTHR31158">
    <property type="entry name" value="DUAL OXIDASE 2"/>
    <property type="match status" value="1"/>
</dbReference>
<protein>
    <recommendedName>
        <fullName evidence="9">Dual oxidase maturation factor 1</fullName>
    </recommendedName>
</protein>
<dbReference type="Pfam" id="PF10204">
    <property type="entry name" value="DuoxA"/>
    <property type="match status" value="1"/>
</dbReference>
<dbReference type="GO" id="GO:0015031">
    <property type="term" value="P:protein transport"/>
    <property type="evidence" value="ECO:0007669"/>
    <property type="project" value="InterPro"/>
</dbReference>
<comment type="caution">
    <text evidence="8">The sequence shown here is derived from an EMBL/GenBank/DDBJ whole genome shotgun (WGS) entry which is preliminary data.</text>
</comment>
<evidence type="ECO:0008006" key="9">
    <source>
        <dbReference type="Google" id="ProtNLM"/>
    </source>
</evidence>
<keyword evidence="5 7" id="KW-0472">Membrane</keyword>
<sequence length="431" mass="48995">MKGWFDAFRNDGGPTLYTYSNRTPVTGDINMISIVLVFSTLLVAFLVIFPGIRKERFTTFVTVVLSLFTGTVILAANNGSTWHVGVTKIVSTYRAYSSDRLHAELGAYIGLTHVNVTLKALPENNRTEDIDYNERFQWIGSHEMGTSYKQSLRKGLPFPILTVAEYLSHCQEGFNWGAHYRAAGYYAGVTLWASFASWLMMNLLLVVVPRYGAYAMTTTGSLMLLSNFLYWYLIPPNELVIRFEQSILRFHFGNSFFVVLYSGIICVIVGSIIALVDTIFPHKFSTVLEVDYDTPYDRHTIIEESHVTRDKKKQSGKLEEAPTAGIGNKILRRLSKREPLDGVENEAFEMDPPKSPWRYPFRQTVFREPGTPKQGREEPVRNHLPMIRSAKYPFNRQISADSQDSGKCQSVKFANLLPRKKSYEVTKEDDA</sequence>
<feature type="transmembrane region" description="Helical" evidence="7">
    <location>
        <begin position="213"/>
        <end position="234"/>
    </location>
</feature>
<accession>A0AAW2HA37</accession>
<dbReference type="EMBL" id="JARGDH010000005">
    <property type="protein sequence ID" value="KAL0266560.1"/>
    <property type="molecule type" value="Genomic_DNA"/>
</dbReference>
<evidence type="ECO:0000256" key="5">
    <source>
        <dbReference type="ARBA" id="ARBA00023136"/>
    </source>
</evidence>
<dbReference type="PANTHER" id="PTHR31158:SF10">
    <property type="entry name" value="LD27791P"/>
    <property type="match status" value="1"/>
</dbReference>
<evidence type="ECO:0000256" key="3">
    <source>
        <dbReference type="ARBA" id="ARBA00022692"/>
    </source>
</evidence>
<keyword evidence="6" id="KW-0325">Glycoprotein</keyword>
<name>A0AAW2HA37_9NEOP</name>
<keyword evidence="4 7" id="KW-1133">Transmembrane helix</keyword>
<evidence type="ECO:0000256" key="1">
    <source>
        <dbReference type="ARBA" id="ARBA00004141"/>
    </source>
</evidence>
<organism evidence="8">
    <name type="scientific">Menopon gallinae</name>
    <name type="common">poultry shaft louse</name>
    <dbReference type="NCBI Taxonomy" id="328185"/>
    <lineage>
        <taxon>Eukaryota</taxon>
        <taxon>Metazoa</taxon>
        <taxon>Ecdysozoa</taxon>
        <taxon>Arthropoda</taxon>
        <taxon>Hexapoda</taxon>
        <taxon>Insecta</taxon>
        <taxon>Pterygota</taxon>
        <taxon>Neoptera</taxon>
        <taxon>Paraneoptera</taxon>
        <taxon>Psocodea</taxon>
        <taxon>Troctomorpha</taxon>
        <taxon>Phthiraptera</taxon>
        <taxon>Amblycera</taxon>
        <taxon>Menoponidae</taxon>
        <taxon>Menopon</taxon>
    </lineage>
</organism>
<evidence type="ECO:0000313" key="8">
    <source>
        <dbReference type="EMBL" id="KAL0266560.1"/>
    </source>
</evidence>
<evidence type="ECO:0000256" key="6">
    <source>
        <dbReference type="ARBA" id="ARBA00023180"/>
    </source>
</evidence>
<gene>
    <name evidence="8" type="ORF">PYX00_009072</name>
</gene>
<proteinExistence type="inferred from homology"/>
<feature type="transmembrane region" description="Helical" evidence="7">
    <location>
        <begin position="57"/>
        <end position="76"/>
    </location>
</feature>